<protein>
    <submittedName>
        <fullName evidence="2">Membrane protein</fullName>
    </submittedName>
</protein>
<dbReference type="AlphaFoldDB" id="A0A1H6MZS9"/>
<proteinExistence type="predicted"/>
<gene>
    <name evidence="2" type="ORF">BAZSYMA_ACONTIG169901_1</name>
</gene>
<reference evidence="3" key="1">
    <citation type="submission" date="2016-06" db="EMBL/GenBank/DDBJ databases">
        <authorList>
            <person name="Petersen J."/>
            <person name="Sayavedra L."/>
        </authorList>
    </citation>
    <scope>NUCLEOTIDE SEQUENCE [LARGE SCALE GENOMIC DNA]</scope>
    <source>
        <strain evidence="3">BazSymA</strain>
    </source>
</reference>
<keyword evidence="1" id="KW-0472">Membrane</keyword>
<dbReference type="EMBL" id="CDSC02000465">
    <property type="protein sequence ID" value="SEI03379.1"/>
    <property type="molecule type" value="Genomic_DNA"/>
</dbReference>
<keyword evidence="1" id="KW-0812">Transmembrane</keyword>
<keyword evidence="1" id="KW-1133">Transmembrane helix</keyword>
<evidence type="ECO:0000313" key="3">
    <source>
        <dbReference type="Proteomes" id="UP000198988"/>
    </source>
</evidence>
<sequence length="103" mass="12231">MPLEISASLMSAHIYWEFGLWSLTPLSTIFQLYRGGQYIYIYILRQFFKKLKQNCVCYIIPLYILVHVLRLGLMLYLSTILFLFTMQVLVESTSVFLLNLFYL</sequence>
<organism evidence="2 3">
    <name type="scientific">Bathymodiolus azoricus thioautotrophic gill symbiont</name>
    <dbReference type="NCBI Taxonomy" id="235205"/>
    <lineage>
        <taxon>Bacteria</taxon>
        <taxon>Pseudomonadati</taxon>
        <taxon>Pseudomonadota</taxon>
        <taxon>Gammaproteobacteria</taxon>
        <taxon>sulfur-oxidizing symbionts</taxon>
    </lineage>
</organism>
<accession>A0A1H6MZS9</accession>
<feature type="transmembrane region" description="Helical" evidence="1">
    <location>
        <begin position="20"/>
        <end position="43"/>
    </location>
</feature>
<feature type="transmembrane region" description="Helical" evidence="1">
    <location>
        <begin position="79"/>
        <end position="102"/>
    </location>
</feature>
<name>A0A1H6MZS9_9GAMM</name>
<dbReference type="Proteomes" id="UP000198988">
    <property type="component" value="Unassembled WGS sequence"/>
</dbReference>
<evidence type="ECO:0000256" key="1">
    <source>
        <dbReference type="SAM" id="Phobius"/>
    </source>
</evidence>
<evidence type="ECO:0000313" key="2">
    <source>
        <dbReference type="EMBL" id="SEI03379.1"/>
    </source>
</evidence>
<feature type="transmembrane region" description="Helical" evidence="1">
    <location>
        <begin position="55"/>
        <end position="73"/>
    </location>
</feature>